<feature type="coiled-coil region" evidence="1">
    <location>
        <begin position="312"/>
        <end position="339"/>
    </location>
</feature>
<feature type="region of interest" description="Disordered" evidence="2">
    <location>
        <begin position="133"/>
        <end position="220"/>
    </location>
</feature>
<keyword evidence="1" id="KW-0175">Coiled coil</keyword>
<evidence type="ECO:0000256" key="3">
    <source>
        <dbReference type="SAM" id="SignalP"/>
    </source>
</evidence>
<dbReference type="PROSITE" id="PS51203">
    <property type="entry name" value="CS"/>
    <property type="match status" value="1"/>
</dbReference>
<dbReference type="InterPro" id="IPR007052">
    <property type="entry name" value="CS_dom"/>
</dbReference>
<name>V7PKD1_PLAYE</name>
<dbReference type="AlphaFoldDB" id="V7PKD1"/>
<feature type="compositionally biased region" description="Polar residues" evidence="2">
    <location>
        <begin position="187"/>
        <end position="202"/>
    </location>
</feature>
<accession>V7PKD1</accession>
<protein>
    <recommendedName>
        <fullName evidence="4">CS domain-containing protein</fullName>
    </recommendedName>
</protein>
<evidence type="ECO:0000313" key="5">
    <source>
        <dbReference type="EMBL" id="ETB59242.1"/>
    </source>
</evidence>
<feature type="signal peptide" evidence="3">
    <location>
        <begin position="1"/>
        <end position="19"/>
    </location>
</feature>
<feature type="compositionally biased region" description="Basic and acidic residues" evidence="2">
    <location>
        <begin position="152"/>
        <end position="164"/>
    </location>
</feature>
<dbReference type="Proteomes" id="UP000018538">
    <property type="component" value="Unassembled WGS sequence"/>
</dbReference>
<keyword evidence="3" id="KW-0732">Signal</keyword>
<feature type="domain" description="CS" evidence="4">
    <location>
        <begin position="793"/>
        <end position="928"/>
    </location>
</feature>
<evidence type="ECO:0000313" key="6">
    <source>
        <dbReference type="Proteomes" id="UP000018538"/>
    </source>
</evidence>
<feature type="compositionally biased region" description="Polar residues" evidence="2">
    <location>
        <begin position="165"/>
        <end position="180"/>
    </location>
</feature>
<dbReference type="SUPFAM" id="SSF49764">
    <property type="entry name" value="HSP20-like chaperones"/>
    <property type="match status" value="1"/>
</dbReference>
<keyword evidence="6" id="KW-1185">Reference proteome</keyword>
<feature type="region of interest" description="Disordered" evidence="2">
    <location>
        <begin position="617"/>
        <end position="662"/>
    </location>
</feature>
<feature type="compositionally biased region" description="Polar residues" evidence="2">
    <location>
        <begin position="617"/>
        <end position="645"/>
    </location>
</feature>
<reference evidence="5 6" key="1">
    <citation type="submission" date="2013-11" db="EMBL/GenBank/DDBJ databases">
        <title>The Genome Sequence of Plasmodium yoelii 17X.</title>
        <authorList>
            <consortium name="The Broad Institute Genomics Platform"/>
            <consortium name="The Broad Institute Genome Sequencing Center for Infectious Disease"/>
            <person name="Neafsey D."/>
            <person name="Adams J."/>
            <person name="Walker B."/>
            <person name="Young S.K."/>
            <person name="Zeng Q."/>
            <person name="Gargeya S."/>
            <person name="Fitzgerald M."/>
            <person name="Haas B."/>
            <person name="Abouelleil A."/>
            <person name="Alvarado L."/>
            <person name="Chapman S.B."/>
            <person name="Gainer-Dewar J."/>
            <person name="Goldberg J."/>
            <person name="Griggs A."/>
            <person name="Gujja S."/>
            <person name="Hansen M."/>
            <person name="Howarth C."/>
            <person name="Imamovic A."/>
            <person name="Ireland A."/>
            <person name="Larimer J."/>
            <person name="McCowan C."/>
            <person name="Murphy C."/>
            <person name="Pearson M."/>
            <person name="Poon T.W."/>
            <person name="Priest M."/>
            <person name="Roberts A."/>
            <person name="Saif S."/>
            <person name="Shea T."/>
            <person name="Sykes S."/>
            <person name="Wortman J."/>
            <person name="Nusbaum C."/>
            <person name="Birren B."/>
        </authorList>
    </citation>
    <scope>NUCLEOTIDE SEQUENCE [LARGE SCALE GENOMIC DNA]</scope>
    <source>
        <strain evidence="5 6">17X</strain>
    </source>
</reference>
<dbReference type="Gene3D" id="2.60.40.790">
    <property type="match status" value="1"/>
</dbReference>
<evidence type="ECO:0000256" key="2">
    <source>
        <dbReference type="SAM" id="MobiDB-lite"/>
    </source>
</evidence>
<gene>
    <name evidence="5" type="ORF">YYC_03479</name>
</gene>
<organism evidence="5 6">
    <name type="scientific">Plasmodium yoelii 17X</name>
    <dbReference type="NCBI Taxonomy" id="1323249"/>
    <lineage>
        <taxon>Eukaryota</taxon>
        <taxon>Sar</taxon>
        <taxon>Alveolata</taxon>
        <taxon>Apicomplexa</taxon>
        <taxon>Aconoidasida</taxon>
        <taxon>Haemosporida</taxon>
        <taxon>Plasmodiidae</taxon>
        <taxon>Plasmodium</taxon>
        <taxon>Plasmodium (Vinckeia)</taxon>
    </lineage>
</organism>
<dbReference type="InterPro" id="IPR008978">
    <property type="entry name" value="HSP20-like_chaperone"/>
</dbReference>
<sequence>MKKLWIYLVLLHILLFNLCNNVIKKCTPSLNSYFYKSNTFKYNKKRKKNNFQYPHYIYNIYNYATKKKNLLKNCTHHFGKTYSHNNDILKKKKYEQFRKFKSVRQKLFYFSNTICLNGHNKYDLLKKKVKRKREENEKGHSTMPISLSFFDENEHGADTNKKNESLSNGDTNESLSNGDTNYDDTNESLSNDDTNESLSNDDTNGEEKKNLNEVSTSYTDQRNEQNFSQAIKKTEEYIKGKEDNIIEEREIIKKKKVIENLKAQENVFSDKPLDLSMHDILKHIYKNEIYNSSKVLVNNICVWMKSAYVNFLKSKRDELKRDELKRDELKKEQNEIASNVTKTINNSNEKKVVDNNISNDHDNEKKDCYNFIFDKNDDEKLGTYVESLKLYNKKNLSKYFFSFNRGNILKQLVTEGEDDILDEEKEKNGINKKKNDIKKELAIQDKNNTIFDDHVQAVLSNPMLKEDENYYIDKNRYMKSNVTIEFNIYDTYNDKIILNNKNTNSTMIEFPLLYSHNIIQKCILTMKKLEKSIFYINNNLLFRNFISNDQPVTDHDKSVYDVILNENWIKIEMHLCNIYGMNEKWMGISPNSFSSDQKTKSFFSEYSLGSSNNLIGAPTVSRTGPTVSKTDQVASKTDQVASKTNPVAMDPNSKPNFEKEPNEMNKVDDEIHKKLDGIINDNKKMNNQNKSEISERQKEILKRREEHETRKELEIKSEFLLKKLENEMKYDPDHYMWKDLYPQLDEHHKKRTDKYFDDLKKEMSENKYSRGYTDNIKKKQTLKGYNLGEEIEGITKYYFWKENIHSFSLYFLLHLYVKKTDILIDIDNHFFSLSICGHTIIKDMFNHPINSSDSVWTLTDNDQAAIIPKNGNNNNRNNNSNNNSKDLPVYEITYIDEQDIKKIIKKKYCLIYNIYKDNNHKYMWGSIFKTS</sequence>
<proteinExistence type="predicted"/>
<dbReference type="EMBL" id="KI635767">
    <property type="protein sequence ID" value="ETB59242.1"/>
    <property type="molecule type" value="Genomic_DNA"/>
</dbReference>
<evidence type="ECO:0000259" key="4">
    <source>
        <dbReference type="PROSITE" id="PS51203"/>
    </source>
</evidence>
<evidence type="ECO:0000256" key="1">
    <source>
        <dbReference type="SAM" id="Coils"/>
    </source>
</evidence>
<feature type="chain" id="PRO_5004764198" description="CS domain-containing protein" evidence="3">
    <location>
        <begin position="20"/>
        <end position="931"/>
    </location>
</feature>
<dbReference type="OrthoDB" id="385175at2759"/>